<dbReference type="RefSeq" id="WP_081174085.1">
    <property type="nucleotide sequence ID" value="NZ_MSPX01000002.1"/>
</dbReference>
<dbReference type="PANTHER" id="PTHR30535:SF34">
    <property type="entry name" value="MOLYBDATE-BINDING PROTEIN MOLA"/>
    <property type="match status" value="1"/>
</dbReference>
<reference evidence="3 4" key="1">
    <citation type="journal article" date="2017" name="Antonie Van Leeuwenhoek">
        <title>Rhizobium rhizosphaerae sp. nov., a novel species isolated from rice rhizosphere.</title>
        <authorList>
            <person name="Zhao J.J."/>
            <person name="Zhang J."/>
            <person name="Zhang R.J."/>
            <person name="Zhang C.W."/>
            <person name="Yin H.Q."/>
            <person name="Zhang X.X."/>
        </authorList>
    </citation>
    <scope>NUCLEOTIDE SEQUENCE [LARGE SCALE GENOMIC DNA]</scope>
    <source>
        <strain evidence="3 4">RD15</strain>
    </source>
</reference>
<sequence>MTDIRTIVRFLSAPLVLLALLAFAARPAGATDYPITLTDSLSRSVTIPARPKAILLGTGFHLVALSLVDPDPVSRLAGWSEDMKADNPELYARFAAKFPALDRLPRIDDGSGPGLSLETLLTIPADLAILANWQADTDAGKQAMTVLEQSGVPVLVLDFNSAPLDKTPEAMRLLGRAIDRERQADDFARLFEERIARIRERVARADTPGPSVLMDAFPNPGRCCYAYGTGGLGAFLTLAGGRNVAEGLPAPGGMVSAEFLLAANPEVYIATSAPAGGYSDVVIGPGVAEDTARDSLKKAVSAPILAELAAMRSGRVHGLWNFFNAVPLNVVAAEAFATWLRPDLFPDLDPGATLREINDRFAAVPFDGTYWISLDQTR</sequence>
<name>A0ABX3PH62_9HYPH</name>
<proteinExistence type="predicted"/>
<feature type="chain" id="PRO_5046561834" evidence="1">
    <location>
        <begin position="31"/>
        <end position="378"/>
    </location>
</feature>
<keyword evidence="1" id="KW-0732">Signal</keyword>
<organism evidence="3 4">
    <name type="scientific">Xaviernesmea rhizosphaerae</name>
    <dbReference type="NCBI Taxonomy" id="1672749"/>
    <lineage>
        <taxon>Bacteria</taxon>
        <taxon>Pseudomonadati</taxon>
        <taxon>Pseudomonadota</taxon>
        <taxon>Alphaproteobacteria</taxon>
        <taxon>Hyphomicrobiales</taxon>
        <taxon>Rhizobiaceae</taxon>
        <taxon>Rhizobium/Agrobacterium group</taxon>
        <taxon>Xaviernesmea</taxon>
    </lineage>
</organism>
<comment type="caution">
    <text evidence="3">The sequence shown here is derived from an EMBL/GenBank/DDBJ whole genome shotgun (WGS) entry which is preliminary data.</text>
</comment>
<dbReference type="EMBL" id="MSPX01000002">
    <property type="protein sequence ID" value="OQP87793.1"/>
    <property type="molecule type" value="Genomic_DNA"/>
</dbReference>
<dbReference type="SUPFAM" id="SSF53807">
    <property type="entry name" value="Helical backbone' metal receptor"/>
    <property type="match status" value="1"/>
</dbReference>
<dbReference type="InterPro" id="IPR002491">
    <property type="entry name" value="ABC_transptr_periplasmic_BD"/>
</dbReference>
<dbReference type="Gene3D" id="3.40.50.1980">
    <property type="entry name" value="Nitrogenase molybdenum iron protein domain"/>
    <property type="match status" value="2"/>
</dbReference>
<keyword evidence="4" id="KW-1185">Reference proteome</keyword>
<evidence type="ECO:0000259" key="2">
    <source>
        <dbReference type="PROSITE" id="PS50983"/>
    </source>
</evidence>
<dbReference type="Proteomes" id="UP000192652">
    <property type="component" value="Unassembled WGS sequence"/>
</dbReference>
<dbReference type="NCBIfam" id="NF010649">
    <property type="entry name" value="PRK14048.1"/>
    <property type="match status" value="1"/>
</dbReference>
<accession>A0ABX3PH62</accession>
<dbReference type="PROSITE" id="PS50983">
    <property type="entry name" value="FE_B12_PBP"/>
    <property type="match status" value="1"/>
</dbReference>
<dbReference type="PANTHER" id="PTHR30535">
    <property type="entry name" value="VITAMIN B12-BINDING PROTEIN"/>
    <property type="match status" value="1"/>
</dbReference>
<feature type="signal peptide" evidence="1">
    <location>
        <begin position="1"/>
        <end position="30"/>
    </location>
</feature>
<gene>
    <name evidence="3" type="ORF">BTR14_04360</name>
</gene>
<protein>
    <submittedName>
        <fullName evidence="3">Ferrichrome ABC transporter</fullName>
    </submittedName>
</protein>
<evidence type="ECO:0000313" key="3">
    <source>
        <dbReference type="EMBL" id="OQP87793.1"/>
    </source>
</evidence>
<dbReference type="Pfam" id="PF01497">
    <property type="entry name" value="Peripla_BP_2"/>
    <property type="match status" value="1"/>
</dbReference>
<evidence type="ECO:0000256" key="1">
    <source>
        <dbReference type="SAM" id="SignalP"/>
    </source>
</evidence>
<dbReference type="InterPro" id="IPR050902">
    <property type="entry name" value="ABC_Transporter_SBP"/>
</dbReference>
<evidence type="ECO:0000313" key="4">
    <source>
        <dbReference type="Proteomes" id="UP000192652"/>
    </source>
</evidence>
<feature type="domain" description="Fe/B12 periplasmic-binding" evidence="2">
    <location>
        <begin position="52"/>
        <end position="348"/>
    </location>
</feature>